<sequence>MPSALEYSCVPNTLSMYLSFTAVLTSVINFITSPFRRQSLYILPAHPPALTYAQPSQGTFLRLSNTIKSLAVAAYHFFDEIIFQFVDICLWYTPRYRERASASWNSFSRNVKRRSSDMKTRVILAFRPASSFNLPVAVEVKDDSDWDFRDGEKLVRPMTWLLFDPVSGCVTPSGTPRIPRAQRTPSTPVEAAPLPLPIAPTLAQSTPPSVPLPSLTVPPLRKVPPSVTFSGYIMSDVAVSESSVESPSVYSSPPLSVNDPAQGELVGDAINVIEPSNEPDMDVVDMSPTNMLSVPELSASASDDSILSSCESVEMDISECNDYQPHTVMVAGCELSPILEQEEVCRISSATIHPFSEFPFGDIYRPPSYSKHVIVHEPSSSICDLDSSSNSSPSSCYSSAESSEGDFSSGTAFPSSDSRDLPVDSRVDIRRGHRRNGMDLGLGSVQGVNWWQELASSSRREPQISCGPQTSTSYGILQISEQASGLAIRLSSTPSEGTSRSSISGSAPAIAMDISENDHEDLELSSVDVDGGHMAACATTRPALNTHASWVTFLVPDIAEKRSALSVNLDLNGDPGSSSRPQSPLSSGEPSHDNSESLTSISTFDTPSAPPACSIPTSTSEPALITEAEARAAARRVSLHGKLPRLRNSTSPSYTVWDEVRRTRYIPSLTSLQQRRALADGDLQDSRRVGLYGKLPRERRRTGLSIPCIPPYANSSDMRIEAAHHSVCGPAVEQPESMAPCGGLRSLMLPARVGMRPFVGGPQPVPTGTPPVRF</sequence>
<dbReference type="AlphaFoldDB" id="A0A8H5F2J8"/>
<dbReference type="Proteomes" id="UP000567179">
    <property type="component" value="Unassembled WGS sequence"/>
</dbReference>
<evidence type="ECO:0000256" key="2">
    <source>
        <dbReference type="SAM" id="Phobius"/>
    </source>
</evidence>
<keyword evidence="2" id="KW-1133">Transmembrane helix</keyword>
<feature type="compositionally biased region" description="Low complexity" evidence="1">
    <location>
        <begin position="575"/>
        <end position="587"/>
    </location>
</feature>
<name>A0A8H5F2J8_9AGAR</name>
<accession>A0A8H5F2J8</accession>
<dbReference type="EMBL" id="JAACJJ010000028">
    <property type="protein sequence ID" value="KAF5321251.1"/>
    <property type="molecule type" value="Genomic_DNA"/>
</dbReference>
<keyword evidence="4" id="KW-1185">Reference proteome</keyword>
<gene>
    <name evidence="3" type="ORF">D9619_001151</name>
</gene>
<keyword evidence="2" id="KW-0812">Transmembrane</keyword>
<feature type="compositionally biased region" description="Basic and acidic residues" evidence="1">
    <location>
        <begin position="417"/>
        <end position="426"/>
    </location>
</feature>
<feature type="compositionally biased region" description="Low complexity" evidence="1">
    <location>
        <begin position="394"/>
        <end position="410"/>
    </location>
</feature>
<feature type="transmembrane region" description="Helical" evidence="2">
    <location>
        <begin position="14"/>
        <end position="32"/>
    </location>
</feature>
<feature type="compositionally biased region" description="Polar residues" evidence="1">
    <location>
        <begin position="596"/>
        <end position="606"/>
    </location>
</feature>
<feature type="region of interest" description="Disordered" evidence="1">
    <location>
        <begin position="394"/>
        <end position="426"/>
    </location>
</feature>
<organism evidence="3 4">
    <name type="scientific">Psilocybe cf. subviscida</name>
    <dbReference type="NCBI Taxonomy" id="2480587"/>
    <lineage>
        <taxon>Eukaryota</taxon>
        <taxon>Fungi</taxon>
        <taxon>Dikarya</taxon>
        <taxon>Basidiomycota</taxon>
        <taxon>Agaricomycotina</taxon>
        <taxon>Agaricomycetes</taxon>
        <taxon>Agaricomycetidae</taxon>
        <taxon>Agaricales</taxon>
        <taxon>Agaricineae</taxon>
        <taxon>Strophariaceae</taxon>
        <taxon>Psilocybe</taxon>
    </lineage>
</organism>
<comment type="caution">
    <text evidence="3">The sequence shown here is derived from an EMBL/GenBank/DDBJ whole genome shotgun (WGS) entry which is preliminary data.</text>
</comment>
<proteinExistence type="predicted"/>
<evidence type="ECO:0000313" key="4">
    <source>
        <dbReference type="Proteomes" id="UP000567179"/>
    </source>
</evidence>
<reference evidence="3 4" key="1">
    <citation type="journal article" date="2020" name="ISME J.">
        <title>Uncovering the hidden diversity of litter-decomposition mechanisms in mushroom-forming fungi.</title>
        <authorList>
            <person name="Floudas D."/>
            <person name="Bentzer J."/>
            <person name="Ahren D."/>
            <person name="Johansson T."/>
            <person name="Persson P."/>
            <person name="Tunlid A."/>
        </authorList>
    </citation>
    <scope>NUCLEOTIDE SEQUENCE [LARGE SCALE GENOMIC DNA]</scope>
    <source>
        <strain evidence="3 4">CBS 101986</strain>
    </source>
</reference>
<evidence type="ECO:0000256" key="1">
    <source>
        <dbReference type="SAM" id="MobiDB-lite"/>
    </source>
</evidence>
<evidence type="ECO:0000313" key="3">
    <source>
        <dbReference type="EMBL" id="KAF5321251.1"/>
    </source>
</evidence>
<protein>
    <submittedName>
        <fullName evidence="3">Uncharacterized protein</fullName>
    </submittedName>
</protein>
<feature type="region of interest" description="Disordered" evidence="1">
    <location>
        <begin position="569"/>
        <end position="620"/>
    </location>
</feature>
<keyword evidence="2" id="KW-0472">Membrane</keyword>